<protein>
    <recommendedName>
        <fullName evidence="6">RING-type domain-containing protein</fullName>
    </recommendedName>
</protein>
<evidence type="ECO:0000313" key="8">
    <source>
        <dbReference type="Proteomes" id="UP000324800"/>
    </source>
</evidence>
<evidence type="ECO:0000256" key="4">
    <source>
        <dbReference type="PROSITE-ProRule" id="PRU00175"/>
    </source>
</evidence>
<keyword evidence="2 4" id="KW-0863">Zinc-finger</keyword>
<dbReference type="Pfam" id="PF13639">
    <property type="entry name" value="zf-RING_2"/>
    <property type="match status" value="1"/>
</dbReference>
<feature type="transmembrane region" description="Helical" evidence="5">
    <location>
        <begin position="73"/>
        <end position="93"/>
    </location>
</feature>
<organism evidence="7 8">
    <name type="scientific">Streblomastix strix</name>
    <dbReference type="NCBI Taxonomy" id="222440"/>
    <lineage>
        <taxon>Eukaryota</taxon>
        <taxon>Metamonada</taxon>
        <taxon>Preaxostyla</taxon>
        <taxon>Oxymonadida</taxon>
        <taxon>Streblomastigidae</taxon>
        <taxon>Streblomastix</taxon>
    </lineage>
</organism>
<dbReference type="EMBL" id="SNRW01000507">
    <property type="protein sequence ID" value="KAA6400749.1"/>
    <property type="molecule type" value="Genomic_DNA"/>
</dbReference>
<keyword evidence="5" id="KW-0812">Transmembrane</keyword>
<name>A0A5J4X2S0_9EUKA</name>
<keyword evidence="5" id="KW-0472">Membrane</keyword>
<evidence type="ECO:0000256" key="3">
    <source>
        <dbReference type="ARBA" id="ARBA00022833"/>
    </source>
</evidence>
<proteinExistence type="predicted"/>
<evidence type="ECO:0000256" key="5">
    <source>
        <dbReference type="SAM" id="Phobius"/>
    </source>
</evidence>
<dbReference type="InterPro" id="IPR013083">
    <property type="entry name" value="Znf_RING/FYVE/PHD"/>
</dbReference>
<feature type="transmembrane region" description="Helical" evidence="5">
    <location>
        <begin position="114"/>
        <end position="133"/>
    </location>
</feature>
<keyword evidence="1" id="KW-0479">Metal-binding</keyword>
<keyword evidence="5" id="KW-1133">Transmembrane helix</keyword>
<reference evidence="7 8" key="1">
    <citation type="submission" date="2019-03" db="EMBL/GenBank/DDBJ databases">
        <title>Single cell metagenomics reveals metabolic interactions within the superorganism composed of flagellate Streblomastix strix and complex community of Bacteroidetes bacteria on its surface.</title>
        <authorList>
            <person name="Treitli S.C."/>
            <person name="Kolisko M."/>
            <person name="Husnik F."/>
            <person name="Keeling P."/>
            <person name="Hampl V."/>
        </authorList>
    </citation>
    <scope>NUCLEOTIDE SEQUENCE [LARGE SCALE GENOMIC DNA]</scope>
    <source>
        <strain evidence="7">ST1C</strain>
    </source>
</reference>
<dbReference type="PANTHER" id="PTHR45969:SF69">
    <property type="entry name" value="FINGER DOMAIN PROTEIN, PUTATIVE (AFU_ORTHOLOGUE AFUA_3G12190)-RELATED"/>
    <property type="match status" value="1"/>
</dbReference>
<dbReference type="PANTHER" id="PTHR45969">
    <property type="entry name" value="RING ZINC FINGER PROTEIN-RELATED"/>
    <property type="match status" value="1"/>
</dbReference>
<feature type="transmembrane region" description="Helical" evidence="5">
    <location>
        <begin position="38"/>
        <end position="61"/>
    </location>
</feature>
<comment type="caution">
    <text evidence="7">The sequence shown here is derived from an EMBL/GenBank/DDBJ whole genome shotgun (WGS) entry which is preliminary data.</text>
</comment>
<evidence type="ECO:0000256" key="2">
    <source>
        <dbReference type="ARBA" id="ARBA00022771"/>
    </source>
</evidence>
<accession>A0A5J4X2S0</accession>
<dbReference type="OrthoDB" id="596633at2759"/>
<feature type="domain" description="RING-type" evidence="6">
    <location>
        <begin position="275"/>
        <end position="321"/>
    </location>
</feature>
<dbReference type="InterPro" id="IPR001841">
    <property type="entry name" value="Znf_RING"/>
</dbReference>
<dbReference type="GO" id="GO:0016567">
    <property type="term" value="P:protein ubiquitination"/>
    <property type="evidence" value="ECO:0007669"/>
    <property type="project" value="TreeGrafter"/>
</dbReference>
<dbReference type="Gene3D" id="3.30.40.10">
    <property type="entry name" value="Zinc/RING finger domain, C3HC4 (zinc finger)"/>
    <property type="match status" value="1"/>
</dbReference>
<evidence type="ECO:0000313" key="7">
    <source>
        <dbReference type="EMBL" id="KAA6400749.1"/>
    </source>
</evidence>
<dbReference type="AlphaFoldDB" id="A0A5J4X2S0"/>
<dbReference type="GO" id="GO:0008270">
    <property type="term" value="F:zinc ion binding"/>
    <property type="evidence" value="ECO:0007669"/>
    <property type="project" value="UniProtKB-KW"/>
</dbReference>
<dbReference type="Proteomes" id="UP000324800">
    <property type="component" value="Unassembled WGS sequence"/>
</dbReference>
<keyword evidence="3" id="KW-0862">Zinc</keyword>
<dbReference type="SMART" id="SM00184">
    <property type="entry name" value="RING"/>
    <property type="match status" value="1"/>
</dbReference>
<dbReference type="GO" id="GO:0061630">
    <property type="term" value="F:ubiquitin protein ligase activity"/>
    <property type="evidence" value="ECO:0007669"/>
    <property type="project" value="TreeGrafter"/>
</dbReference>
<feature type="transmembrane region" description="Helical" evidence="5">
    <location>
        <begin position="12"/>
        <end position="31"/>
    </location>
</feature>
<dbReference type="SUPFAM" id="SSF57850">
    <property type="entry name" value="RING/U-box"/>
    <property type="match status" value="1"/>
</dbReference>
<evidence type="ECO:0000259" key="6">
    <source>
        <dbReference type="PROSITE" id="PS50089"/>
    </source>
</evidence>
<evidence type="ECO:0000256" key="1">
    <source>
        <dbReference type="ARBA" id="ARBA00022723"/>
    </source>
</evidence>
<sequence>MQWDLDEIKGTWLLTSSVFSGFGVFTLFIVLRCCDGNYLFHSFLFGAINFCFCQIPTHFTIFKTIQSTAYKRVRLFMSTGAILSIVGIILTIIDRSDCNADHDVSQDTCSLSEGLGIILMIATLAVWIPILLWDRSCCCTGPCKNTQLNTREDASCIINCCCGDITLPRCGTCIQCGCRPFHCMCNCVRDNVRVNQAPTVYQVNTGQNRNNIVNRNNNANRNNIANRPQQVVSQPSSSADTLRQQIRKDLKHGKVQTKHRLIGEDGTIETVYGTCSICRELIAVNDDITIISNCNHNFHQACLLPWFELSANNQLKCPNCRLQLTSVASGTKAPS</sequence>
<dbReference type="PROSITE" id="PS50089">
    <property type="entry name" value="ZF_RING_2"/>
    <property type="match status" value="1"/>
</dbReference>
<gene>
    <name evidence="7" type="ORF">EZS28_003724</name>
</gene>